<name>M7UWD6_BOTF1</name>
<evidence type="ECO:0000313" key="2">
    <source>
        <dbReference type="Proteomes" id="UP000012045"/>
    </source>
</evidence>
<protein>
    <submittedName>
        <fullName evidence="1">Uncharacterized protein</fullName>
    </submittedName>
</protein>
<gene>
    <name evidence="1" type="ORF">BcDW1_3200</name>
</gene>
<proteinExistence type="predicted"/>
<dbReference type="AlphaFoldDB" id="M7UWD6"/>
<organism evidence="1 2">
    <name type="scientific">Botryotinia fuckeliana (strain BcDW1)</name>
    <name type="common">Noble rot fungus</name>
    <name type="synonym">Botrytis cinerea</name>
    <dbReference type="NCBI Taxonomy" id="1290391"/>
    <lineage>
        <taxon>Eukaryota</taxon>
        <taxon>Fungi</taxon>
        <taxon>Dikarya</taxon>
        <taxon>Ascomycota</taxon>
        <taxon>Pezizomycotina</taxon>
        <taxon>Leotiomycetes</taxon>
        <taxon>Helotiales</taxon>
        <taxon>Sclerotiniaceae</taxon>
        <taxon>Botrytis</taxon>
    </lineage>
</organism>
<dbReference type="HOGENOM" id="CLU_2721888_0_0_1"/>
<accession>M7UWD6</accession>
<reference evidence="2" key="1">
    <citation type="journal article" date="2013" name="Genome Announc.">
        <title>Draft genome sequence of Botrytis cinerea BcDW1, inoculum for noble rot of grape berries.</title>
        <authorList>
            <person name="Blanco-Ulate B."/>
            <person name="Allen G."/>
            <person name="Powell A.L."/>
            <person name="Cantu D."/>
        </authorList>
    </citation>
    <scope>NUCLEOTIDE SEQUENCE [LARGE SCALE GENOMIC DNA]</scope>
    <source>
        <strain evidence="2">BcDW1</strain>
    </source>
</reference>
<sequence>MEEFSILLVAAPYLPIYTDSDMDKPPEHIVRAIYWVSLVTFSREAPFSFVAGRGGWRLAGDRPTQDVAVHVD</sequence>
<evidence type="ECO:0000313" key="1">
    <source>
        <dbReference type="EMBL" id="EMR88177.1"/>
    </source>
</evidence>
<dbReference type="EMBL" id="KB707799">
    <property type="protein sequence ID" value="EMR88177.1"/>
    <property type="molecule type" value="Genomic_DNA"/>
</dbReference>
<dbReference type="Proteomes" id="UP000012045">
    <property type="component" value="Unassembled WGS sequence"/>
</dbReference>